<dbReference type="Proteomes" id="UP001345219">
    <property type="component" value="Chromosome 12"/>
</dbReference>
<dbReference type="GO" id="GO:0030490">
    <property type="term" value="P:maturation of SSU-rRNA"/>
    <property type="evidence" value="ECO:0007669"/>
    <property type="project" value="TreeGrafter"/>
</dbReference>
<evidence type="ECO:0000256" key="2">
    <source>
        <dbReference type="ARBA" id="ARBA00006844"/>
    </source>
</evidence>
<dbReference type="InterPro" id="IPR039907">
    <property type="entry name" value="NOB1"/>
</dbReference>
<feature type="domain" description="ADF-H" evidence="8">
    <location>
        <begin position="201"/>
        <end position="335"/>
    </location>
</feature>
<keyword evidence="10" id="KW-1185">Reference proteome</keyword>
<comment type="similarity">
    <text evidence="2">Belongs to the actin-binding proteins ADF family.</text>
</comment>
<dbReference type="PROSITE" id="PS51263">
    <property type="entry name" value="ADF_H"/>
    <property type="match status" value="1"/>
</dbReference>
<dbReference type="GO" id="GO:0030042">
    <property type="term" value="P:actin filament depolymerization"/>
    <property type="evidence" value="ECO:0007669"/>
    <property type="project" value="InterPro"/>
</dbReference>
<evidence type="ECO:0000256" key="3">
    <source>
        <dbReference type="ARBA" id="ARBA00022722"/>
    </source>
</evidence>
<dbReference type="InterPro" id="IPR033411">
    <property type="entry name" value="Ribonuclease_PIN"/>
</dbReference>
<keyword evidence="4" id="KW-0479">Metal-binding</keyword>
<accession>A0AAN7H2U2</accession>
<dbReference type="FunFam" id="3.40.50.1010:FF:000020">
    <property type="entry name" value="20S-pre-rRNA D-site endonuclease NOB1"/>
    <property type="match status" value="1"/>
</dbReference>
<keyword evidence="3" id="KW-0540">Nuclease</keyword>
<reference evidence="9 10" key="1">
    <citation type="journal article" date="2023" name="Hortic Res">
        <title>Pangenome of water caltrop reveals structural variations and asymmetric subgenome divergence after allopolyploidization.</title>
        <authorList>
            <person name="Zhang X."/>
            <person name="Chen Y."/>
            <person name="Wang L."/>
            <person name="Yuan Y."/>
            <person name="Fang M."/>
            <person name="Shi L."/>
            <person name="Lu R."/>
            <person name="Comes H.P."/>
            <person name="Ma Y."/>
            <person name="Chen Y."/>
            <person name="Huang G."/>
            <person name="Zhou Y."/>
            <person name="Zheng Z."/>
            <person name="Qiu Y."/>
        </authorList>
    </citation>
    <scope>NUCLEOTIDE SEQUENCE [LARGE SCALE GENOMIC DNA]</scope>
    <source>
        <tissue evidence="9">Roots</tissue>
    </source>
</reference>
<dbReference type="CDD" id="cd11286">
    <property type="entry name" value="ADF_cofilin_like"/>
    <property type="match status" value="1"/>
</dbReference>
<dbReference type="Gene3D" id="6.20.210.10">
    <property type="entry name" value="Nin one binding (NOB1), Zn-ribbon-like"/>
    <property type="match status" value="1"/>
</dbReference>
<comment type="caution">
    <text evidence="9">The sequence shown here is derived from an EMBL/GenBank/DDBJ whole genome shotgun (WGS) entry which is preliminary data.</text>
</comment>
<dbReference type="GO" id="GO:0046872">
    <property type="term" value="F:metal ion binding"/>
    <property type="evidence" value="ECO:0007669"/>
    <property type="project" value="UniProtKB-KW"/>
</dbReference>
<protein>
    <recommendedName>
        <fullName evidence="8">ADF-H domain-containing protein</fullName>
    </recommendedName>
</protein>
<organism evidence="9 10">
    <name type="scientific">Trapa incisa</name>
    <dbReference type="NCBI Taxonomy" id="236973"/>
    <lineage>
        <taxon>Eukaryota</taxon>
        <taxon>Viridiplantae</taxon>
        <taxon>Streptophyta</taxon>
        <taxon>Embryophyta</taxon>
        <taxon>Tracheophyta</taxon>
        <taxon>Spermatophyta</taxon>
        <taxon>Magnoliopsida</taxon>
        <taxon>eudicotyledons</taxon>
        <taxon>Gunneridae</taxon>
        <taxon>Pentapetalae</taxon>
        <taxon>rosids</taxon>
        <taxon>malvids</taxon>
        <taxon>Myrtales</taxon>
        <taxon>Lythraceae</taxon>
        <taxon>Trapa</taxon>
    </lineage>
</organism>
<dbReference type="Gene3D" id="3.40.50.1010">
    <property type="entry name" value="5'-nuclease"/>
    <property type="match status" value="1"/>
</dbReference>
<gene>
    <name evidence="9" type="ORF">SAY87_014468</name>
</gene>
<comment type="similarity">
    <text evidence="1">Belongs to the NOB1 family.</text>
</comment>
<evidence type="ECO:0000256" key="1">
    <source>
        <dbReference type="ARBA" id="ARBA00005858"/>
    </source>
</evidence>
<dbReference type="PANTHER" id="PTHR12814">
    <property type="entry name" value="RNA-BINDING PROTEIN NOB1"/>
    <property type="match status" value="1"/>
</dbReference>
<dbReference type="Pfam" id="PF00241">
    <property type="entry name" value="Cofilin_ADF"/>
    <property type="match status" value="1"/>
</dbReference>
<dbReference type="Pfam" id="PF08772">
    <property type="entry name" value="Zn_ribbon_NOB1"/>
    <property type="match status" value="1"/>
</dbReference>
<dbReference type="CDD" id="cd09876">
    <property type="entry name" value="PIN_Nob1-like"/>
    <property type="match status" value="1"/>
</dbReference>
<dbReference type="SMART" id="SM00102">
    <property type="entry name" value="ADF"/>
    <property type="match status" value="1"/>
</dbReference>
<evidence type="ECO:0000313" key="10">
    <source>
        <dbReference type="Proteomes" id="UP001345219"/>
    </source>
</evidence>
<evidence type="ECO:0000256" key="4">
    <source>
        <dbReference type="ARBA" id="ARBA00022723"/>
    </source>
</evidence>
<dbReference type="EMBL" id="JAXIOK010000019">
    <property type="protein sequence ID" value="KAK4747882.1"/>
    <property type="molecule type" value="Genomic_DNA"/>
</dbReference>
<keyword evidence="5" id="KW-0378">Hydrolase</keyword>
<dbReference type="InterPro" id="IPR017904">
    <property type="entry name" value="ADF/Cofilin"/>
</dbReference>
<dbReference type="GO" id="GO:0030688">
    <property type="term" value="C:preribosome, small subunit precursor"/>
    <property type="evidence" value="ECO:0007669"/>
    <property type="project" value="TreeGrafter"/>
</dbReference>
<dbReference type="SUPFAM" id="SSF55753">
    <property type="entry name" value="Actin depolymerizing proteins"/>
    <property type="match status" value="1"/>
</dbReference>
<dbReference type="Gene3D" id="3.30.300.30">
    <property type="match status" value="1"/>
</dbReference>
<dbReference type="SUPFAM" id="SSF144206">
    <property type="entry name" value="NOB1 zinc finger-like"/>
    <property type="match status" value="1"/>
</dbReference>
<evidence type="ECO:0000256" key="6">
    <source>
        <dbReference type="ARBA" id="ARBA00023203"/>
    </source>
</evidence>
<dbReference type="AlphaFoldDB" id="A0AAN7H2U2"/>
<dbReference type="InterPro" id="IPR045851">
    <property type="entry name" value="AMP-bd_C_sf"/>
</dbReference>
<dbReference type="InterPro" id="IPR036283">
    <property type="entry name" value="NOB1_Zf-like_sf"/>
</dbReference>
<dbReference type="GO" id="GO:0031981">
    <property type="term" value="C:nuclear lumen"/>
    <property type="evidence" value="ECO:0007669"/>
    <property type="project" value="UniProtKB-ARBA"/>
</dbReference>
<sequence>MILIINDTTCNLRNSMSISKRLNLPTAAVVYFKRVQWNPSGVVVYFAVLRCWTICQIHPRAVTAHELWYLIERPDLCMIIFLTSMGGMWLFVRDRLRASRPNSWRTYNYPPKLTQREVIEFCKKNLACFKVPKKKVFIAGTLPNTASEKIQRRAVAEHLIARISTARVAQVRRLGILGIDLWCNHGLQIVNQSPPLTANSASGMAVHDECKLRFLELKAKRVFRFIVFKIDEKIQQVTVEKLGQTSESYEDFSASLPADECRYAVYDYDFTTDENCQKSKIFFIAWAPDSSRVRSKMLYASSKDRFKRELDGIQVELQATDPSEMSMDIIKGRAMPIQEAHCNESVAADFSRTRTHLPSNAIGFQRSSIPYSHCSTMEEAPAHSPAPAGPCWSNIVKSQPPAKTRDQNTGASSEKIFVESCKSSKGVAVAVLDANAIIEGGDRISSLADRFVSVPEVMNEVRDPVSRRRLDFVPFTVDTMDPSPEALSRVIKFAKATGDLQTLSEVDLKLIALTYTLEAQIYGTGHLRDCPPPVQTVNVRRLPEKEMPGWGSNVPNLEEWEALEHESSNGPNDTSRILPLKDLNLNVVPQDQVSMGGSNGATDDAYSENQADADDNVRKPRRFPPQKKVNIEGKKMVSDGIDASQGQFEADDSDWMPAVSRSTHRRYLRRKARREYYDALSEKESQQDAEKDAENHQSEYASSLGLQVQESHDEMDTVSVIVEENARDICGNGVLPSIFDQMRLEEESSPAFLEGKNPSLEGDEAEDAFSEKSDHLEKLNETNGSVESSFLDDGSNNKGGILSESSVACVTSDFAMQNVILQMGLRLLAPGGMQIHQLRRWILRCHACYTVTPEIGKIFCPKCGNGGTLRKVAVTVSEDGIVMSAHQPRIRLRGTKFSLPLPQGGRDGITKNLVLREDQLPQRYLHPKTKKKAKGVEDVFTADDILLHHTDKRGPFQPPIRQALAVFHGKRNPNDNHYSRSKRK</sequence>
<evidence type="ECO:0000256" key="5">
    <source>
        <dbReference type="ARBA" id="ARBA00022801"/>
    </source>
</evidence>
<evidence type="ECO:0000313" key="9">
    <source>
        <dbReference type="EMBL" id="KAK4747882.1"/>
    </source>
</evidence>
<keyword evidence="6" id="KW-0009">Actin-binding</keyword>
<feature type="region of interest" description="Disordered" evidence="7">
    <location>
        <begin position="679"/>
        <end position="699"/>
    </location>
</feature>
<dbReference type="SUPFAM" id="SSF56801">
    <property type="entry name" value="Acetyl-CoA synthetase-like"/>
    <property type="match status" value="1"/>
</dbReference>
<dbReference type="Pfam" id="PF17146">
    <property type="entry name" value="PIN_6"/>
    <property type="match status" value="1"/>
</dbReference>
<feature type="region of interest" description="Disordered" evidence="7">
    <location>
        <begin position="590"/>
        <end position="637"/>
    </location>
</feature>
<dbReference type="InterPro" id="IPR029006">
    <property type="entry name" value="ADF-H/Gelsolin-like_dom_sf"/>
</dbReference>
<name>A0AAN7H2U2_9MYRT</name>
<proteinExistence type="inferred from homology"/>
<evidence type="ECO:0000256" key="7">
    <source>
        <dbReference type="SAM" id="MobiDB-lite"/>
    </source>
</evidence>
<dbReference type="GO" id="GO:0004521">
    <property type="term" value="F:RNA endonuclease activity"/>
    <property type="evidence" value="ECO:0007669"/>
    <property type="project" value="TreeGrafter"/>
</dbReference>
<dbReference type="InterPro" id="IPR002108">
    <property type="entry name" value="ADF-H"/>
</dbReference>
<dbReference type="GO" id="GO:0003779">
    <property type="term" value="F:actin binding"/>
    <property type="evidence" value="ECO:0007669"/>
    <property type="project" value="UniProtKB-KW"/>
</dbReference>
<dbReference type="InterPro" id="IPR014881">
    <property type="entry name" value="NOB1_Zn-bd"/>
</dbReference>
<feature type="compositionally biased region" description="Basic and acidic residues" evidence="7">
    <location>
        <begin position="679"/>
        <end position="697"/>
    </location>
</feature>
<dbReference type="GO" id="GO:0015629">
    <property type="term" value="C:actin cytoskeleton"/>
    <property type="evidence" value="ECO:0007669"/>
    <property type="project" value="InterPro"/>
</dbReference>
<dbReference type="GO" id="GO:0005737">
    <property type="term" value="C:cytoplasm"/>
    <property type="evidence" value="ECO:0007669"/>
    <property type="project" value="UniProtKB-ARBA"/>
</dbReference>
<evidence type="ECO:0000259" key="8">
    <source>
        <dbReference type="PROSITE" id="PS51263"/>
    </source>
</evidence>
<dbReference type="PANTHER" id="PTHR12814:SF2">
    <property type="entry name" value="RNA-BINDING PROTEIN NOB1"/>
    <property type="match status" value="1"/>
</dbReference>
<dbReference type="Gene3D" id="3.40.20.10">
    <property type="entry name" value="Severin"/>
    <property type="match status" value="1"/>
</dbReference>
<dbReference type="GO" id="GO:0016787">
    <property type="term" value="F:hydrolase activity"/>
    <property type="evidence" value="ECO:0007669"/>
    <property type="project" value="UniProtKB-KW"/>
</dbReference>
<dbReference type="FunFam" id="3.40.20.10:FF:000025">
    <property type="entry name" value="Actin-depolymerizing factor 2"/>
    <property type="match status" value="1"/>
</dbReference>